<accession>A0ABS1Z8H5</accession>
<dbReference type="RefSeq" id="WP_203025721.1">
    <property type="nucleotide sequence ID" value="NZ_JAFCXS010000012.1"/>
</dbReference>
<feature type="compositionally biased region" description="Basic and acidic residues" evidence="1">
    <location>
        <begin position="41"/>
        <end position="50"/>
    </location>
</feature>
<evidence type="ECO:0000313" key="3">
    <source>
        <dbReference type="Proteomes" id="UP000809137"/>
    </source>
</evidence>
<comment type="caution">
    <text evidence="2">The sequence shown here is derived from an EMBL/GenBank/DDBJ whole genome shotgun (WGS) entry which is preliminary data.</text>
</comment>
<keyword evidence="3" id="KW-1185">Reference proteome</keyword>
<evidence type="ECO:0000313" key="2">
    <source>
        <dbReference type="EMBL" id="MBM0748739.1"/>
    </source>
</evidence>
<proteinExistence type="predicted"/>
<protein>
    <submittedName>
        <fullName evidence="2">Molecular chaperone</fullName>
    </submittedName>
</protein>
<organism evidence="2 3">
    <name type="scientific">Pantoea eucrina</name>
    <dbReference type="NCBI Taxonomy" id="472693"/>
    <lineage>
        <taxon>Bacteria</taxon>
        <taxon>Pseudomonadati</taxon>
        <taxon>Pseudomonadota</taxon>
        <taxon>Gammaproteobacteria</taxon>
        <taxon>Enterobacterales</taxon>
        <taxon>Erwiniaceae</taxon>
        <taxon>Pantoea</taxon>
    </lineage>
</organism>
<gene>
    <name evidence="2" type="ORF">JJB79_15170</name>
</gene>
<feature type="region of interest" description="Disordered" evidence="1">
    <location>
        <begin position="1"/>
        <end position="61"/>
    </location>
</feature>
<dbReference type="EMBL" id="JAFCXS010000012">
    <property type="protein sequence ID" value="MBM0748739.1"/>
    <property type="molecule type" value="Genomic_DNA"/>
</dbReference>
<evidence type="ECO:0000256" key="1">
    <source>
        <dbReference type="SAM" id="MobiDB-lite"/>
    </source>
</evidence>
<sequence>MANPKSAMFERISQLSKNAPLHEAGSSAPAEQQPVATEAVRPAEPEKLAENEPSVPRRKAKAVRRAKNVQIPEDLWDAYDSLKERNVTSLLMTPYILEAFREKLARDGAFDSKKD</sequence>
<name>A0ABS1Z8H5_9GAMM</name>
<dbReference type="Proteomes" id="UP000809137">
    <property type="component" value="Unassembled WGS sequence"/>
</dbReference>
<reference evidence="2 3" key="1">
    <citation type="submission" date="2021-01" db="EMBL/GenBank/DDBJ databases">
        <title>Complete genome sequence of Pantoea eucrina OB49, a heavy metal tolerant bacterium with PGPR potential isolated from wheat in Algeria.</title>
        <authorList>
            <person name="Lekired A."/>
            <person name="Ouzari I.H."/>
        </authorList>
    </citation>
    <scope>NUCLEOTIDE SEQUENCE [LARGE SCALE GENOMIC DNA]</scope>
    <source>
        <strain evidence="2 3">OB49</strain>
    </source>
</reference>